<reference evidence="1 2" key="2">
    <citation type="journal article" date="2016" name="Genome Announc.">
        <title>Draft Genome Sequence of the N2-Fixing Cyanobacterium Nostoc piscinale CENA21, Isolated from the Brazilian Amazon Floodplain.</title>
        <authorList>
            <person name="Leao T."/>
            <person name="Guimaraes P.I."/>
            <person name="de Melo A.G."/>
            <person name="Ramos R.T."/>
            <person name="Leao P.N."/>
            <person name="Silva A."/>
            <person name="Fiore M.F."/>
            <person name="Schneider M.P."/>
        </authorList>
    </citation>
    <scope>NUCLEOTIDE SEQUENCE [LARGE SCALE GENOMIC DNA]</scope>
    <source>
        <strain evidence="1 2">CENA21</strain>
    </source>
</reference>
<reference evidence="2" key="1">
    <citation type="submission" date="2015-07" db="EMBL/GenBank/DDBJ databases">
        <title>Genome Of Nitrogen-Fixing Cyanobacterium Nostoc piscinale CENA21 From Solimoes/Amazon River Floodplain Sediments And Comparative Genomics To Uncover Biosynthetic Natural Products Potential.</title>
        <authorList>
            <person name="Leao T.F."/>
            <person name="Leao P.N."/>
            <person name="Guimaraes P.I."/>
            <person name="de Melo A.G.C."/>
            <person name="Ramos R.T.J."/>
            <person name="Silva A."/>
            <person name="Fiore M.F."/>
            <person name="Schneider M.P.C."/>
        </authorList>
    </citation>
    <scope>NUCLEOTIDE SEQUENCE [LARGE SCALE GENOMIC DNA]</scope>
    <source>
        <strain evidence="2">CENA21</strain>
    </source>
</reference>
<protein>
    <submittedName>
        <fullName evidence="1">Uncharacterized protein</fullName>
    </submittedName>
</protein>
<dbReference type="KEGG" id="npz:ACX27_22395"/>
<proteinExistence type="predicted"/>
<name>A0A0M4SU27_9NOSO</name>
<dbReference type="OrthoDB" id="514847at2"/>
<gene>
    <name evidence="1" type="ORF">ACX27_22395</name>
</gene>
<dbReference type="RefSeq" id="WP_062295681.1">
    <property type="nucleotide sequence ID" value="NZ_CP012036.1"/>
</dbReference>
<dbReference type="AlphaFoldDB" id="A0A0M4SU27"/>
<sequence length="98" mass="10625">MNYQKLGAALAMALNDVQDSTTPSLTVFIHTEQITDAAIAVLQSVGVNDVTPDKDTFTATLSANAISQLSEQPWVKSLQLSQQLRLLNGGKKMQSFKM</sequence>
<evidence type="ECO:0000313" key="2">
    <source>
        <dbReference type="Proteomes" id="UP000062645"/>
    </source>
</evidence>
<organism evidence="1 2">
    <name type="scientific">Nostoc piscinale CENA21</name>
    <dbReference type="NCBI Taxonomy" id="224013"/>
    <lineage>
        <taxon>Bacteria</taxon>
        <taxon>Bacillati</taxon>
        <taxon>Cyanobacteriota</taxon>
        <taxon>Cyanophyceae</taxon>
        <taxon>Nostocales</taxon>
        <taxon>Nostocaceae</taxon>
        <taxon>Nostoc</taxon>
    </lineage>
</organism>
<keyword evidence="2" id="KW-1185">Reference proteome</keyword>
<evidence type="ECO:0000313" key="1">
    <source>
        <dbReference type="EMBL" id="ALF54952.1"/>
    </source>
</evidence>
<dbReference type="EMBL" id="CP012036">
    <property type="protein sequence ID" value="ALF54952.1"/>
    <property type="molecule type" value="Genomic_DNA"/>
</dbReference>
<accession>A0A0M4SU27</accession>
<dbReference type="Proteomes" id="UP000062645">
    <property type="component" value="Chromosome"/>
</dbReference>
<dbReference type="PATRIC" id="fig|224013.5.peg.5366"/>